<accession>A0A1W2F3Z5</accession>
<evidence type="ECO:0000313" key="2">
    <source>
        <dbReference type="EMBL" id="SMD16216.1"/>
    </source>
</evidence>
<dbReference type="OrthoDB" id="3579673at2"/>
<gene>
    <name evidence="2" type="ORF">SAMN05661093_05431</name>
</gene>
<organism evidence="2 3">
    <name type="scientific">Kibdelosporangium aridum</name>
    <dbReference type="NCBI Taxonomy" id="2030"/>
    <lineage>
        <taxon>Bacteria</taxon>
        <taxon>Bacillati</taxon>
        <taxon>Actinomycetota</taxon>
        <taxon>Actinomycetes</taxon>
        <taxon>Pseudonocardiales</taxon>
        <taxon>Pseudonocardiaceae</taxon>
        <taxon>Kibdelosporangium</taxon>
    </lineage>
</organism>
<reference evidence="2 3" key="1">
    <citation type="submission" date="2017-04" db="EMBL/GenBank/DDBJ databases">
        <authorList>
            <person name="Afonso C.L."/>
            <person name="Miller P.J."/>
            <person name="Scott M.A."/>
            <person name="Spackman E."/>
            <person name="Goraichik I."/>
            <person name="Dimitrov K.M."/>
            <person name="Suarez D.L."/>
            <person name="Swayne D.E."/>
        </authorList>
    </citation>
    <scope>NUCLEOTIDE SEQUENCE [LARGE SCALE GENOMIC DNA]</scope>
    <source>
        <strain evidence="2 3">DSM 43828</strain>
    </source>
</reference>
<dbReference type="AlphaFoldDB" id="A0A1W2F3Z5"/>
<name>A0A1W2F3Z5_KIBAR</name>
<keyword evidence="3" id="KW-1185">Reference proteome</keyword>
<dbReference type="GO" id="GO:0140359">
    <property type="term" value="F:ABC-type transporter activity"/>
    <property type="evidence" value="ECO:0007669"/>
    <property type="project" value="InterPro"/>
</dbReference>
<evidence type="ECO:0000256" key="1">
    <source>
        <dbReference type="SAM" id="Phobius"/>
    </source>
</evidence>
<keyword evidence="1" id="KW-1133">Transmembrane helix</keyword>
<dbReference type="EMBL" id="FWXV01000004">
    <property type="protein sequence ID" value="SMD16216.1"/>
    <property type="molecule type" value="Genomic_DNA"/>
</dbReference>
<proteinExistence type="predicted"/>
<keyword evidence="1" id="KW-0472">Membrane</keyword>
<feature type="transmembrane region" description="Helical" evidence="1">
    <location>
        <begin position="149"/>
        <end position="174"/>
    </location>
</feature>
<keyword evidence="1" id="KW-0812">Transmembrane</keyword>
<feature type="transmembrane region" description="Helical" evidence="1">
    <location>
        <begin position="312"/>
        <end position="330"/>
    </location>
</feature>
<evidence type="ECO:0000313" key="3">
    <source>
        <dbReference type="Proteomes" id="UP000192674"/>
    </source>
</evidence>
<feature type="transmembrane region" description="Helical" evidence="1">
    <location>
        <begin position="181"/>
        <end position="199"/>
    </location>
</feature>
<dbReference type="GO" id="GO:0005886">
    <property type="term" value="C:plasma membrane"/>
    <property type="evidence" value="ECO:0007669"/>
    <property type="project" value="UniProtKB-SubCell"/>
</dbReference>
<protein>
    <submittedName>
        <fullName evidence="2">ABC-2 family transporter protein</fullName>
    </submittedName>
</protein>
<feature type="transmembrane region" description="Helical" evidence="1">
    <location>
        <begin position="54"/>
        <end position="76"/>
    </location>
</feature>
<dbReference type="RefSeq" id="WP_084429733.1">
    <property type="nucleotide sequence ID" value="NZ_FWXV01000004.1"/>
</dbReference>
<dbReference type="Proteomes" id="UP000192674">
    <property type="component" value="Unassembled WGS sequence"/>
</dbReference>
<feature type="transmembrane region" description="Helical" evidence="1">
    <location>
        <begin position="103"/>
        <end position="125"/>
    </location>
</feature>
<sequence>MIWLTWRQFRLPAAAVAAIVAALATVLVTLQLPSITDAETLYSQITDLDYQLYYAGLLVMYGIPPIIGIFWGAPLISRELETGTHRLAWNQTVTRGRWLTVKLGMAGLAAMAVSALASLVVSWWAGPIDTATELARSSSFGPRIEPPVFAVRGIVPIGYAAFAFVLGVTVGILLRRTIAAMAVTLVLYIAVQLVFPFAVRPYVLAPETQTVTISEESVRQIHVNEAGKFEQIGVESSPGSWVLANKTVDPAGNPVELATAVTASECTVPPPSQGPPPQRPTACLKKLDSLGYKQELTYHPASKFWGLQAIETAIYLALTALLAWLSFRLVRRHLS</sequence>
<dbReference type="Pfam" id="PF12679">
    <property type="entry name" value="ABC2_membrane_2"/>
    <property type="match status" value="1"/>
</dbReference>